<proteinExistence type="predicted"/>
<dbReference type="Pfam" id="PF00672">
    <property type="entry name" value="HAMP"/>
    <property type="match status" value="1"/>
</dbReference>
<name>A0A919YIT6_9BACL</name>
<dbReference type="RefSeq" id="WP_306436712.1">
    <property type="nucleotide sequence ID" value="NZ_BORT01000053.1"/>
</dbReference>
<evidence type="ECO:0000256" key="1">
    <source>
        <dbReference type="ARBA" id="ARBA00000085"/>
    </source>
</evidence>
<dbReference type="GO" id="GO:0000155">
    <property type="term" value="F:phosphorelay sensor kinase activity"/>
    <property type="evidence" value="ECO:0007669"/>
    <property type="project" value="TreeGrafter"/>
</dbReference>
<reference evidence="14 15" key="1">
    <citation type="submission" date="2021-03" db="EMBL/GenBank/DDBJ databases">
        <title>Antimicrobial resistance genes in bacteria isolated from Japanese honey, and their potential for conferring macrolide and lincosamide resistance in the American foulbrood pathogen Paenibacillus larvae.</title>
        <authorList>
            <person name="Okamoto M."/>
            <person name="Kumagai M."/>
            <person name="Kanamori H."/>
            <person name="Takamatsu D."/>
        </authorList>
    </citation>
    <scope>NUCLEOTIDE SEQUENCE [LARGE SCALE GENOMIC DNA]</scope>
    <source>
        <strain evidence="14 15">J34TS1</strain>
    </source>
</reference>
<dbReference type="InterPro" id="IPR003660">
    <property type="entry name" value="HAMP_dom"/>
</dbReference>
<accession>A0A919YIT6</accession>
<feature type="domain" description="HAMP" evidence="13">
    <location>
        <begin position="143"/>
        <end position="185"/>
    </location>
</feature>
<dbReference type="PANTHER" id="PTHR45528">
    <property type="entry name" value="SENSOR HISTIDINE KINASE CPXA"/>
    <property type="match status" value="1"/>
</dbReference>
<evidence type="ECO:0000256" key="4">
    <source>
        <dbReference type="ARBA" id="ARBA00022475"/>
    </source>
</evidence>
<keyword evidence="5" id="KW-0597">Phosphoprotein</keyword>
<keyword evidence="11 12" id="KW-0472">Membrane</keyword>
<keyword evidence="12" id="KW-0812">Transmembrane</keyword>
<evidence type="ECO:0000313" key="15">
    <source>
        <dbReference type="Proteomes" id="UP000682811"/>
    </source>
</evidence>
<evidence type="ECO:0000256" key="11">
    <source>
        <dbReference type="ARBA" id="ARBA00023136"/>
    </source>
</evidence>
<keyword evidence="12" id="KW-1133">Transmembrane helix</keyword>
<comment type="caution">
    <text evidence="14">The sequence shown here is derived from an EMBL/GenBank/DDBJ whole genome shotgun (WGS) entry which is preliminary data.</text>
</comment>
<dbReference type="InterPro" id="IPR050398">
    <property type="entry name" value="HssS/ArlS-like"/>
</dbReference>
<dbReference type="PROSITE" id="PS50885">
    <property type="entry name" value="HAMP"/>
    <property type="match status" value="1"/>
</dbReference>
<dbReference type="Proteomes" id="UP000682811">
    <property type="component" value="Unassembled WGS sequence"/>
</dbReference>
<evidence type="ECO:0000256" key="6">
    <source>
        <dbReference type="ARBA" id="ARBA00022679"/>
    </source>
</evidence>
<protein>
    <recommendedName>
        <fullName evidence="3">histidine kinase</fullName>
        <ecNumber evidence="3">2.7.13.3</ecNumber>
    </recommendedName>
</protein>
<feature type="transmembrane region" description="Helical" evidence="12">
    <location>
        <begin position="122"/>
        <end position="147"/>
    </location>
</feature>
<comment type="subcellular location">
    <subcellularLocation>
        <location evidence="2">Cell membrane</location>
        <topology evidence="2">Multi-pass membrane protein</topology>
    </subcellularLocation>
</comment>
<evidence type="ECO:0000256" key="2">
    <source>
        <dbReference type="ARBA" id="ARBA00004651"/>
    </source>
</evidence>
<dbReference type="SUPFAM" id="SSF158472">
    <property type="entry name" value="HAMP domain-like"/>
    <property type="match status" value="1"/>
</dbReference>
<keyword evidence="15" id="KW-1185">Reference proteome</keyword>
<dbReference type="AlphaFoldDB" id="A0A919YIT6"/>
<evidence type="ECO:0000256" key="7">
    <source>
        <dbReference type="ARBA" id="ARBA00022741"/>
    </source>
</evidence>
<comment type="catalytic activity">
    <reaction evidence="1">
        <text>ATP + protein L-histidine = ADP + protein N-phospho-L-histidine.</text>
        <dbReference type="EC" id="2.7.13.3"/>
    </reaction>
</comment>
<dbReference type="EC" id="2.7.13.3" evidence="3"/>
<sequence length="189" mass="21315">MEHSINDIDNASHMLGVLKIEVGENILSSIFQERLSNTQGHYYLIDRNNQIISALDGFIGIQMDADFIDKYPLREQRGSFTATYNARNYQGTYYKLPQEEWLLLGLEPLDVMLQGNTAIRNVLLIAVIVIVLIFLIAITLFSARILGPLGKLRSLMRKIENEDFNVQFPVKGNDEIALLGQSLNNCPSA</sequence>
<keyword evidence="8" id="KW-0418">Kinase</keyword>
<keyword evidence="9" id="KW-0067">ATP-binding</keyword>
<evidence type="ECO:0000313" key="14">
    <source>
        <dbReference type="EMBL" id="GIO51451.1"/>
    </source>
</evidence>
<evidence type="ECO:0000256" key="3">
    <source>
        <dbReference type="ARBA" id="ARBA00012438"/>
    </source>
</evidence>
<evidence type="ECO:0000256" key="12">
    <source>
        <dbReference type="SAM" id="Phobius"/>
    </source>
</evidence>
<dbReference type="CDD" id="cd06225">
    <property type="entry name" value="HAMP"/>
    <property type="match status" value="1"/>
</dbReference>
<dbReference type="GO" id="GO:0005886">
    <property type="term" value="C:plasma membrane"/>
    <property type="evidence" value="ECO:0007669"/>
    <property type="project" value="UniProtKB-SubCell"/>
</dbReference>
<keyword evidence="7" id="KW-0547">Nucleotide-binding</keyword>
<dbReference type="Gene3D" id="6.10.340.10">
    <property type="match status" value="1"/>
</dbReference>
<dbReference type="EMBL" id="BORT01000053">
    <property type="protein sequence ID" value="GIO51451.1"/>
    <property type="molecule type" value="Genomic_DNA"/>
</dbReference>
<dbReference type="PANTHER" id="PTHR45528:SF1">
    <property type="entry name" value="SENSOR HISTIDINE KINASE CPXA"/>
    <property type="match status" value="1"/>
</dbReference>
<keyword evidence="6" id="KW-0808">Transferase</keyword>
<dbReference type="GO" id="GO:0005524">
    <property type="term" value="F:ATP binding"/>
    <property type="evidence" value="ECO:0007669"/>
    <property type="project" value="UniProtKB-KW"/>
</dbReference>
<evidence type="ECO:0000256" key="10">
    <source>
        <dbReference type="ARBA" id="ARBA00023012"/>
    </source>
</evidence>
<evidence type="ECO:0000256" key="9">
    <source>
        <dbReference type="ARBA" id="ARBA00022840"/>
    </source>
</evidence>
<evidence type="ECO:0000259" key="13">
    <source>
        <dbReference type="PROSITE" id="PS50885"/>
    </source>
</evidence>
<keyword evidence="10" id="KW-0902">Two-component regulatory system</keyword>
<evidence type="ECO:0000256" key="5">
    <source>
        <dbReference type="ARBA" id="ARBA00022553"/>
    </source>
</evidence>
<gene>
    <name evidence="14" type="ORF">J34TS1_62160</name>
</gene>
<organism evidence="14 15">
    <name type="scientific">Paenibacillus azoreducens</name>
    <dbReference type="NCBI Taxonomy" id="116718"/>
    <lineage>
        <taxon>Bacteria</taxon>
        <taxon>Bacillati</taxon>
        <taxon>Bacillota</taxon>
        <taxon>Bacilli</taxon>
        <taxon>Bacillales</taxon>
        <taxon>Paenibacillaceae</taxon>
        <taxon>Paenibacillus</taxon>
    </lineage>
</organism>
<evidence type="ECO:0000256" key="8">
    <source>
        <dbReference type="ARBA" id="ARBA00022777"/>
    </source>
</evidence>
<keyword evidence="4" id="KW-1003">Cell membrane</keyword>